<evidence type="ECO:0008006" key="3">
    <source>
        <dbReference type="Google" id="ProtNLM"/>
    </source>
</evidence>
<name>A0ABR3FJI1_9AGAR</name>
<evidence type="ECO:0000313" key="1">
    <source>
        <dbReference type="EMBL" id="KAL0575322.1"/>
    </source>
</evidence>
<protein>
    <recommendedName>
        <fullName evidence="3">F-box domain-containing protein</fullName>
    </recommendedName>
</protein>
<proteinExistence type="predicted"/>
<keyword evidence="2" id="KW-1185">Reference proteome</keyword>
<accession>A0ABR3FJI1</accession>
<dbReference type="EMBL" id="JBAHYK010000316">
    <property type="protein sequence ID" value="KAL0575322.1"/>
    <property type="molecule type" value="Genomic_DNA"/>
</dbReference>
<reference evidence="1 2" key="1">
    <citation type="submission" date="2024-02" db="EMBL/GenBank/DDBJ databases">
        <title>A draft genome for the cacao thread blight pathogen Marasmius crinis-equi.</title>
        <authorList>
            <person name="Cohen S.P."/>
            <person name="Baruah I.K."/>
            <person name="Amoako-Attah I."/>
            <person name="Bukari Y."/>
            <person name="Meinhardt L.W."/>
            <person name="Bailey B.A."/>
        </authorList>
    </citation>
    <scope>NUCLEOTIDE SEQUENCE [LARGE SCALE GENOMIC DNA]</scope>
    <source>
        <strain evidence="1 2">GH-76</strain>
    </source>
</reference>
<evidence type="ECO:0000313" key="2">
    <source>
        <dbReference type="Proteomes" id="UP001465976"/>
    </source>
</evidence>
<comment type="caution">
    <text evidence="1">The sequence shown here is derived from an EMBL/GenBank/DDBJ whole genome shotgun (WGS) entry which is preliminary data.</text>
</comment>
<gene>
    <name evidence="1" type="ORF">V5O48_006651</name>
</gene>
<dbReference type="Proteomes" id="UP001465976">
    <property type="component" value="Unassembled WGS sequence"/>
</dbReference>
<sequence>MPTATELPVEIIAEISLRCPYDIRVRENTVDSVSSVSALARGAPSLNVLATRSKPKSEAFEVEEAEAVPVPSFTWEGMTHLEMGGFYGRQYSEILYQCMKLHTLVIDDLNSSSRECREIPTIRLETIRRLRLSLYNRWTGRRKESKAFCEAMVLPGLKELEVVRSVNTAMDFDSLGGLVRRSGCELSLVSIRDISIMDVAVGEFFRTMPEVASLTVKGRFSRALTIHGTSQGLQ</sequence>
<organism evidence="1 2">
    <name type="scientific">Marasmius crinis-equi</name>
    <dbReference type="NCBI Taxonomy" id="585013"/>
    <lineage>
        <taxon>Eukaryota</taxon>
        <taxon>Fungi</taxon>
        <taxon>Dikarya</taxon>
        <taxon>Basidiomycota</taxon>
        <taxon>Agaricomycotina</taxon>
        <taxon>Agaricomycetes</taxon>
        <taxon>Agaricomycetidae</taxon>
        <taxon>Agaricales</taxon>
        <taxon>Marasmiineae</taxon>
        <taxon>Marasmiaceae</taxon>
        <taxon>Marasmius</taxon>
    </lineage>
</organism>